<feature type="binding site" evidence="3">
    <location>
        <position position="11"/>
    </location>
    <ligand>
        <name>substrate</name>
    </ligand>
</feature>
<dbReference type="GO" id="GO:0008837">
    <property type="term" value="F:diaminopimelate epimerase activity"/>
    <property type="evidence" value="ECO:0007669"/>
    <property type="project" value="UniProtKB-UniRule"/>
</dbReference>
<sequence length="263" mass="27857">MHFWKAHAYGNDFLYAALADVVSGDLAELARHMCARTTGIGADGLILFERRPGGARMRLHNADGSIAEVSGNGVRGLAALLAHQQPSPVGTAFDIDTDAGTKHLALVSRDEQGRPVFRAAMGRPERLAQQDVPLGDETLPLATLWMGNPQAVWLVETLDTREMLRVGAALQQHPAFPDAVNLELAHVVSPGEVEILIYERGVGPTHSSGTGSCAAAVAAAAYGGAARVVDVVAPGGRQHVEWLDDGVYLTGWAEVLCQGTWLA</sequence>
<evidence type="ECO:0000256" key="4">
    <source>
        <dbReference type="NCBIfam" id="TIGR00652"/>
    </source>
</evidence>
<keyword evidence="3" id="KW-0963">Cytoplasm</keyword>
<dbReference type="PANTHER" id="PTHR31689">
    <property type="entry name" value="DIAMINOPIMELATE EPIMERASE, CHLOROPLASTIC"/>
    <property type="match status" value="1"/>
</dbReference>
<comment type="subunit">
    <text evidence="3">Homodimer.</text>
</comment>
<dbReference type="PANTHER" id="PTHR31689:SF0">
    <property type="entry name" value="DIAMINOPIMELATE EPIMERASE"/>
    <property type="match status" value="1"/>
</dbReference>
<feature type="binding site" evidence="3">
    <location>
        <begin position="209"/>
        <end position="210"/>
    </location>
    <ligand>
        <name>substrate</name>
    </ligand>
</feature>
<feature type="binding site" evidence="3">
    <location>
        <begin position="71"/>
        <end position="72"/>
    </location>
    <ligand>
        <name>substrate</name>
    </ligand>
</feature>
<dbReference type="InterPro" id="IPR001653">
    <property type="entry name" value="DAP_epimerase_DapF"/>
</dbReference>
<evidence type="ECO:0000256" key="2">
    <source>
        <dbReference type="ARBA" id="ARBA00023235"/>
    </source>
</evidence>
<reference evidence="5 6" key="1">
    <citation type="journal article" date="2016" name="Genome Announc.">
        <title>First Complete Genome Sequence of a Subdivision 6 Acidobacterium Strain.</title>
        <authorList>
            <person name="Huang S."/>
            <person name="Vieira S."/>
            <person name="Bunk B."/>
            <person name="Riedel T."/>
            <person name="Sproer C."/>
            <person name="Overmann J."/>
        </authorList>
    </citation>
    <scope>NUCLEOTIDE SEQUENCE [LARGE SCALE GENOMIC DNA]</scope>
    <source>
        <strain evidence="6">DSM 100886 HEG_-6_39</strain>
    </source>
</reference>
<keyword evidence="6" id="KW-1185">Reference proteome</keyword>
<name>A0A143PQ04_LUTPR</name>
<comment type="function">
    <text evidence="3">Catalyzes the stereoinversion of LL-2,6-diaminopimelate (L,L-DAP) to meso-diaminopimelate (meso-DAP), a precursor of L-lysine and an essential component of the bacterial peptidoglycan.</text>
</comment>
<proteinExistence type="inferred from homology"/>
<comment type="similarity">
    <text evidence="1 3">Belongs to the diaminopimelate epimerase family.</text>
</comment>
<feature type="site" description="Could be important to modulate the pK values of the two catalytic cysteine residues" evidence="3">
    <location>
        <position position="199"/>
    </location>
</feature>
<dbReference type="Proteomes" id="UP000076079">
    <property type="component" value="Chromosome"/>
</dbReference>
<reference evidence="6" key="2">
    <citation type="submission" date="2016-04" db="EMBL/GenBank/DDBJ databases">
        <title>First Complete Genome Sequence of a Subdivision 6 Acidobacterium.</title>
        <authorList>
            <person name="Huang S."/>
            <person name="Vieira S."/>
            <person name="Bunk B."/>
            <person name="Riedel T."/>
            <person name="Sproeer C."/>
            <person name="Overmann J."/>
        </authorList>
    </citation>
    <scope>NUCLEOTIDE SEQUENCE [LARGE SCALE GENOMIC DNA]</scope>
    <source>
        <strain evidence="6">DSM 100886 HEG_-6_39</strain>
    </source>
</reference>
<keyword evidence="2 3" id="KW-0413">Isomerase</keyword>
<keyword evidence="3" id="KW-0457">Lysine biosynthesis</keyword>
<feature type="binding site" evidence="3">
    <location>
        <position position="148"/>
    </location>
    <ligand>
        <name>substrate</name>
    </ligand>
</feature>
<dbReference type="RefSeq" id="WP_110174743.1">
    <property type="nucleotide sequence ID" value="NZ_CP015136.1"/>
</dbReference>
<dbReference type="NCBIfam" id="TIGR00652">
    <property type="entry name" value="DapF"/>
    <property type="match status" value="1"/>
</dbReference>
<evidence type="ECO:0000313" key="6">
    <source>
        <dbReference type="Proteomes" id="UP000076079"/>
    </source>
</evidence>
<dbReference type="SUPFAM" id="SSF54506">
    <property type="entry name" value="Diaminopimelate epimerase-like"/>
    <property type="match status" value="2"/>
</dbReference>
<evidence type="ECO:0000256" key="3">
    <source>
        <dbReference type="HAMAP-Rule" id="MF_00197"/>
    </source>
</evidence>
<dbReference type="UniPathway" id="UPA00034">
    <property type="reaction ID" value="UER00025"/>
</dbReference>
<dbReference type="KEGG" id="abac:LuPra_03427"/>
<dbReference type="PATRIC" id="fig|1813736.3.peg.3637"/>
<dbReference type="HAMAP" id="MF_00197">
    <property type="entry name" value="DAP_epimerase"/>
    <property type="match status" value="1"/>
</dbReference>
<dbReference type="Pfam" id="PF01678">
    <property type="entry name" value="DAP_epimerase"/>
    <property type="match status" value="2"/>
</dbReference>
<dbReference type="GO" id="GO:0009089">
    <property type="term" value="P:lysine biosynthetic process via diaminopimelate"/>
    <property type="evidence" value="ECO:0007669"/>
    <property type="project" value="UniProtKB-UniRule"/>
</dbReference>
<comment type="catalytic activity">
    <reaction evidence="3">
        <text>(2S,6S)-2,6-diaminopimelate = meso-2,6-diaminopimelate</text>
        <dbReference type="Rhea" id="RHEA:15393"/>
        <dbReference type="ChEBI" id="CHEBI:57609"/>
        <dbReference type="ChEBI" id="CHEBI:57791"/>
        <dbReference type="EC" id="5.1.1.7"/>
    </reaction>
</comment>
<dbReference type="AlphaFoldDB" id="A0A143PQ04"/>
<dbReference type="EMBL" id="CP015136">
    <property type="protein sequence ID" value="AMY10198.1"/>
    <property type="molecule type" value="Genomic_DNA"/>
</dbReference>
<comment type="pathway">
    <text evidence="3">Amino-acid biosynthesis; L-lysine biosynthesis via DAP pathway; DL-2,6-diaminopimelate from LL-2,6-diaminopimelate: step 1/1.</text>
</comment>
<evidence type="ECO:0000256" key="1">
    <source>
        <dbReference type="ARBA" id="ARBA00010219"/>
    </source>
</evidence>
<comment type="caution">
    <text evidence="3">Lacks conserved residue(s) required for the propagation of feature annotation.</text>
</comment>
<dbReference type="EC" id="5.1.1.7" evidence="3 4"/>
<dbReference type="OrthoDB" id="9805408at2"/>
<feature type="binding site" evidence="3">
    <location>
        <begin position="199"/>
        <end position="200"/>
    </location>
    <ligand>
        <name>substrate</name>
    </ligand>
</feature>
<evidence type="ECO:0000313" key="5">
    <source>
        <dbReference type="EMBL" id="AMY10198.1"/>
    </source>
</evidence>
<dbReference type="GO" id="GO:0005829">
    <property type="term" value="C:cytosol"/>
    <property type="evidence" value="ECO:0007669"/>
    <property type="project" value="TreeGrafter"/>
</dbReference>
<protein>
    <recommendedName>
        <fullName evidence="3 4">Diaminopimelate epimerase</fullName>
        <shortName evidence="3">DAP epimerase</shortName>
        <ecNumber evidence="3 4">5.1.1.7</ecNumber>
    </recommendedName>
    <alternativeName>
        <fullName evidence="3">PLP-independent amino acid racemase</fullName>
    </alternativeName>
</protein>
<accession>A0A143PQ04</accession>
<feature type="binding site" evidence="3">
    <location>
        <position position="61"/>
    </location>
    <ligand>
        <name>substrate</name>
    </ligand>
</feature>
<keyword evidence="3" id="KW-0028">Amino-acid biosynthesis</keyword>
<gene>
    <name evidence="3 5" type="primary">dapF</name>
    <name evidence="5" type="ORF">LuPra_03427</name>
</gene>
<organism evidence="5 6">
    <name type="scientific">Luteitalea pratensis</name>
    <dbReference type="NCBI Taxonomy" id="1855912"/>
    <lineage>
        <taxon>Bacteria</taxon>
        <taxon>Pseudomonadati</taxon>
        <taxon>Acidobacteriota</taxon>
        <taxon>Vicinamibacteria</taxon>
        <taxon>Vicinamibacterales</taxon>
        <taxon>Vicinamibacteraceae</taxon>
        <taxon>Luteitalea</taxon>
    </lineage>
</organism>
<dbReference type="STRING" id="1855912.LuPra_03427"/>
<dbReference type="Gene3D" id="3.10.310.10">
    <property type="entry name" value="Diaminopimelate Epimerase, Chain A, domain 1"/>
    <property type="match status" value="2"/>
</dbReference>
<feature type="binding site" evidence="3">
    <location>
        <position position="181"/>
    </location>
    <ligand>
        <name>substrate</name>
    </ligand>
</feature>
<comment type="subcellular location">
    <subcellularLocation>
        <location evidence="3">Cytoplasm</location>
    </subcellularLocation>
</comment>